<dbReference type="InterPro" id="IPR021139">
    <property type="entry name" value="NYN"/>
</dbReference>
<dbReference type="EMBL" id="FRCE01000003">
    <property type="protein sequence ID" value="SHL47246.1"/>
    <property type="molecule type" value="Genomic_DNA"/>
</dbReference>
<evidence type="ECO:0000313" key="3">
    <source>
        <dbReference type="EMBL" id="SHL47246.1"/>
    </source>
</evidence>
<name>A0A1M7AXB4_MICLU</name>
<feature type="domain" description="NYN" evidence="1">
    <location>
        <begin position="6"/>
        <end position="147"/>
    </location>
</feature>
<evidence type="ECO:0000313" key="4">
    <source>
        <dbReference type="Proteomes" id="UP000184253"/>
    </source>
</evidence>
<protein>
    <submittedName>
        <fullName evidence="2">NYN domain-containing protein</fullName>
    </submittedName>
</protein>
<evidence type="ECO:0000313" key="2">
    <source>
        <dbReference type="EMBL" id="MCV7628316.1"/>
    </source>
</evidence>
<dbReference type="Proteomes" id="UP001205867">
    <property type="component" value="Unassembled WGS sequence"/>
</dbReference>
<dbReference type="Gene3D" id="3.40.50.1010">
    <property type="entry name" value="5'-nuclease"/>
    <property type="match status" value="1"/>
</dbReference>
<dbReference type="AlphaFoldDB" id="A0A1M7AXB4"/>
<gene>
    <name evidence="2" type="ORF">M3A82_003010</name>
    <name evidence="3" type="ORF">SAMN04487849_103201</name>
</gene>
<dbReference type="GeneID" id="93344278"/>
<dbReference type="OMA" id="PMSFVQA"/>
<dbReference type="GO" id="GO:0004540">
    <property type="term" value="F:RNA nuclease activity"/>
    <property type="evidence" value="ECO:0007669"/>
    <property type="project" value="InterPro"/>
</dbReference>
<evidence type="ECO:0000259" key="1">
    <source>
        <dbReference type="Pfam" id="PF01936"/>
    </source>
</evidence>
<sequence>MSERTTYLLIDGENIDATLGTSILQRRPQPDERPRWKRLLGYLEDRWDQPVKGLFFLAIDGEIPIPFVQALTALGFQPIMLRGEGKVVDIGIQRTAEALLGREDDVVLVSHDADFAPQLTDLAATPGRRTGIMGFEEFLSHELRRIPGVEFFDLEHAVGAFDSSLPRLRVIDVEAFDPYEFL</sequence>
<dbReference type="EMBL" id="JALXKZ020000003">
    <property type="protein sequence ID" value="MCV7628316.1"/>
    <property type="molecule type" value="Genomic_DNA"/>
</dbReference>
<dbReference type="RefSeq" id="WP_002858225.1">
    <property type="nucleotide sequence ID" value="NZ_CANMWH010000015.1"/>
</dbReference>
<proteinExistence type="predicted"/>
<accession>A0A1M7AXB4</accession>
<organism evidence="3 4">
    <name type="scientific">Micrococcus luteus</name>
    <name type="common">Micrococcus lysodeikticus</name>
    <dbReference type="NCBI Taxonomy" id="1270"/>
    <lineage>
        <taxon>Bacteria</taxon>
        <taxon>Bacillati</taxon>
        <taxon>Actinomycetota</taxon>
        <taxon>Actinomycetes</taxon>
        <taxon>Micrococcales</taxon>
        <taxon>Micrococcaceae</taxon>
        <taxon>Micrococcus</taxon>
    </lineage>
</organism>
<reference evidence="3 4" key="1">
    <citation type="submission" date="2016-11" db="EMBL/GenBank/DDBJ databases">
        <authorList>
            <person name="Varghese N."/>
            <person name="Submissions S."/>
        </authorList>
    </citation>
    <scope>NUCLEOTIDE SEQUENCE [LARGE SCALE GENOMIC DNA]</scope>
    <source>
        <strain evidence="3 4">VTM4R57</strain>
    </source>
</reference>
<reference evidence="2" key="2">
    <citation type="submission" date="2023-06" db="EMBL/GenBank/DDBJ databases">
        <title>lsaBGC provides a comprehensive framework for evolutionary analysis of biosynthetic gene clusters within focal taxa.</title>
        <authorList>
            <person name="Salamzade R."/>
            <person name="Sandstrom S."/>
            <person name="Kalan L.R."/>
        </authorList>
    </citation>
    <scope>NUCLEOTIDE SEQUENCE</scope>
    <source>
        <strain evidence="2">P3-SID899</strain>
    </source>
</reference>
<dbReference type="Proteomes" id="UP000184253">
    <property type="component" value="Unassembled WGS sequence"/>
</dbReference>
<dbReference type="Pfam" id="PF01936">
    <property type="entry name" value="NYN"/>
    <property type="match status" value="1"/>
</dbReference>
<comment type="caution">
    <text evidence="3">The sequence shown here is derived from an EMBL/GenBank/DDBJ whole genome shotgun (WGS) entry which is preliminary data.</text>
</comment>